<dbReference type="InterPro" id="IPR044602">
    <property type="entry name" value="ATL10/ATL72-79-like"/>
</dbReference>
<keyword evidence="4" id="KW-0479">Metal-binding</keyword>
<sequence>MAYIIIENILSFILYWIKRFRRAHNPSATGDAGYNHNVTVVVEHNSQWRDQLQEIPVLIYGELPASLPSCSTGSEICPVCLADYMTGEEVRVLPRCHHMFHRDCIDRWLITMSSLCPICRDRVIEHVVKVADIDGSAADRSSSSSQNSDGDNVGYPQSLRVHVAINVMPSVSSSNP</sequence>
<dbReference type="RefSeq" id="XP_010934382.1">
    <property type="nucleotide sequence ID" value="XM_010936080.1"/>
</dbReference>
<dbReference type="AlphaFoldDB" id="A0A6I9RZA0"/>
<keyword evidence="9" id="KW-0863">Zinc-finger</keyword>
<dbReference type="InParanoid" id="A0A6I9RZA0"/>
<dbReference type="SMART" id="SM00184">
    <property type="entry name" value="RING"/>
    <property type="match status" value="1"/>
</dbReference>
<keyword evidence="11" id="KW-1185">Reference proteome</keyword>
<evidence type="ECO:0000256" key="7">
    <source>
        <dbReference type="ARBA" id="ARBA00023136"/>
    </source>
</evidence>
<evidence type="ECO:0000256" key="5">
    <source>
        <dbReference type="ARBA" id="ARBA00022833"/>
    </source>
</evidence>
<keyword evidence="6" id="KW-1133">Transmembrane helix</keyword>
<protein>
    <submittedName>
        <fullName evidence="12">RING-H2 finger protein ATL73-like</fullName>
    </submittedName>
</protein>
<keyword evidence="2" id="KW-0808">Transferase</keyword>
<proteinExistence type="inferred from homology"/>
<evidence type="ECO:0000256" key="6">
    <source>
        <dbReference type="ARBA" id="ARBA00022989"/>
    </source>
</evidence>
<dbReference type="GO" id="GO:0008270">
    <property type="term" value="F:zinc ion binding"/>
    <property type="evidence" value="ECO:0007669"/>
    <property type="project" value="UniProtKB-KW"/>
</dbReference>
<evidence type="ECO:0000256" key="8">
    <source>
        <dbReference type="ARBA" id="ARBA00024209"/>
    </source>
</evidence>
<dbReference type="OrthoDB" id="786957at2759"/>
<evidence type="ECO:0000256" key="2">
    <source>
        <dbReference type="ARBA" id="ARBA00022679"/>
    </source>
</evidence>
<keyword evidence="7" id="KW-0472">Membrane</keyword>
<comment type="subcellular location">
    <subcellularLocation>
        <location evidence="1">Membrane</location>
        <topology evidence="1">Single-pass membrane protein</topology>
    </subcellularLocation>
</comment>
<dbReference type="PANTHER" id="PTHR46905">
    <property type="entry name" value="RING-H2 FINGER PROTEIN ATL78"/>
    <property type="match status" value="1"/>
</dbReference>
<name>A0A6I9RZA0_ELAGV</name>
<evidence type="ECO:0000256" key="9">
    <source>
        <dbReference type="PROSITE-ProRule" id="PRU00175"/>
    </source>
</evidence>
<evidence type="ECO:0000256" key="4">
    <source>
        <dbReference type="ARBA" id="ARBA00022723"/>
    </source>
</evidence>
<keyword evidence="5" id="KW-0862">Zinc</keyword>
<evidence type="ECO:0000256" key="3">
    <source>
        <dbReference type="ARBA" id="ARBA00022692"/>
    </source>
</evidence>
<dbReference type="SUPFAM" id="SSF57850">
    <property type="entry name" value="RING/U-box"/>
    <property type="match status" value="1"/>
</dbReference>
<organism evidence="11 12">
    <name type="scientific">Elaeis guineensis var. tenera</name>
    <name type="common">Oil palm</name>
    <dbReference type="NCBI Taxonomy" id="51953"/>
    <lineage>
        <taxon>Eukaryota</taxon>
        <taxon>Viridiplantae</taxon>
        <taxon>Streptophyta</taxon>
        <taxon>Embryophyta</taxon>
        <taxon>Tracheophyta</taxon>
        <taxon>Spermatophyta</taxon>
        <taxon>Magnoliopsida</taxon>
        <taxon>Liliopsida</taxon>
        <taxon>Arecaceae</taxon>
        <taxon>Arecoideae</taxon>
        <taxon>Cocoseae</taxon>
        <taxon>Elaeidinae</taxon>
        <taxon>Elaeis</taxon>
    </lineage>
</organism>
<dbReference type="GO" id="GO:0016567">
    <property type="term" value="P:protein ubiquitination"/>
    <property type="evidence" value="ECO:0007669"/>
    <property type="project" value="InterPro"/>
</dbReference>
<dbReference type="PANTHER" id="PTHR46905:SF7">
    <property type="entry name" value="RING-H2 FINGER PROTEIN ATL78"/>
    <property type="match status" value="1"/>
</dbReference>
<evidence type="ECO:0000313" key="11">
    <source>
        <dbReference type="Proteomes" id="UP000504607"/>
    </source>
</evidence>
<dbReference type="GO" id="GO:0016020">
    <property type="term" value="C:membrane"/>
    <property type="evidence" value="ECO:0007669"/>
    <property type="project" value="UniProtKB-SubCell"/>
</dbReference>
<evidence type="ECO:0000313" key="12">
    <source>
        <dbReference type="RefSeq" id="XP_010934382.1"/>
    </source>
</evidence>
<dbReference type="Pfam" id="PF13639">
    <property type="entry name" value="zf-RING_2"/>
    <property type="match status" value="1"/>
</dbReference>
<accession>A0A6I9RZA0</accession>
<dbReference type="InterPro" id="IPR013083">
    <property type="entry name" value="Znf_RING/FYVE/PHD"/>
</dbReference>
<dbReference type="Gene3D" id="3.30.40.10">
    <property type="entry name" value="Zinc/RING finger domain, C3HC4 (zinc finger)"/>
    <property type="match status" value="1"/>
</dbReference>
<keyword evidence="3" id="KW-0812">Transmembrane</keyword>
<dbReference type="InterPro" id="IPR001841">
    <property type="entry name" value="Znf_RING"/>
</dbReference>
<comment type="similarity">
    <text evidence="8">Belongs to the RING-type zinc finger family. ATL subfamily.</text>
</comment>
<dbReference type="CDD" id="cd16461">
    <property type="entry name" value="RING-H2_EL5-like"/>
    <property type="match status" value="1"/>
</dbReference>
<reference evidence="12" key="1">
    <citation type="submission" date="2025-08" db="UniProtKB">
        <authorList>
            <consortium name="RefSeq"/>
        </authorList>
    </citation>
    <scope>IDENTIFICATION</scope>
</reference>
<dbReference type="GO" id="GO:0016740">
    <property type="term" value="F:transferase activity"/>
    <property type="evidence" value="ECO:0007669"/>
    <property type="project" value="UniProtKB-KW"/>
</dbReference>
<gene>
    <name evidence="12" type="primary">LOC105054542</name>
</gene>
<dbReference type="PROSITE" id="PS50089">
    <property type="entry name" value="ZF_RING_2"/>
    <property type="match status" value="1"/>
</dbReference>
<dbReference type="Proteomes" id="UP000504607">
    <property type="component" value="Chromosome 11"/>
</dbReference>
<feature type="domain" description="RING-type" evidence="10">
    <location>
        <begin position="77"/>
        <end position="120"/>
    </location>
</feature>
<evidence type="ECO:0000259" key="10">
    <source>
        <dbReference type="PROSITE" id="PS50089"/>
    </source>
</evidence>
<evidence type="ECO:0000256" key="1">
    <source>
        <dbReference type="ARBA" id="ARBA00004167"/>
    </source>
</evidence>